<dbReference type="PROSITE" id="PS50240">
    <property type="entry name" value="TRYPSIN_DOM"/>
    <property type="match status" value="1"/>
</dbReference>
<dbReference type="CDD" id="cd00041">
    <property type="entry name" value="CUB"/>
    <property type="match status" value="1"/>
</dbReference>
<keyword evidence="2 3" id="KW-1015">Disulfide bond</keyword>
<comment type="caution">
    <text evidence="3">Lacks conserved residue(s) required for the propagation of feature annotation.</text>
</comment>
<dbReference type="PANTHER" id="PTHR24252:SF7">
    <property type="entry name" value="HYALIN"/>
    <property type="match status" value="1"/>
</dbReference>
<keyword evidence="1" id="KW-0353">Hemolymph clotting</keyword>
<dbReference type="RefSeq" id="XP_022252618.1">
    <property type="nucleotide sequence ID" value="XM_022396910.1"/>
</dbReference>
<proteinExistence type="predicted"/>
<dbReference type="Pfam" id="PF00057">
    <property type="entry name" value="Ldl_recept_a"/>
    <property type="match status" value="1"/>
</dbReference>
<dbReference type="InterPro" id="IPR000859">
    <property type="entry name" value="CUB_dom"/>
</dbReference>
<reference evidence="8" key="1">
    <citation type="submission" date="2025-08" db="UniProtKB">
        <authorList>
            <consortium name="RefSeq"/>
        </authorList>
    </citation>
    <scope>IDENTIFICATION</scope>
    <source>
        <tissue evidence="8">Muscle</tissue>
    </source>
</reference>
<dbReference type="SUPFAM" id="SSF49854">
    <property type="entry name" value="Spermadhesin, CUB domain"/>
    <property type="match status" value="1"/>
</dbReference>
<dbReference type="Gene3D" id="2.40.10.10">
    <property type="entry name" value="Trypsin-like serine proteases"/>
    <property type="match status" value="1"/>
</dbReference>
<dbReference type="SUPFAM" id="SSF50494">
    <property type="entry name" value="Trypsin-like serine proteases"/>
    <property type="match status" value="1"/>
</dbReference>
<feature type="domain" description="CUB" evidence="5">
    <location>
        <begin position="1"/>
        <end position="83"/>
    </location>
</feature>
<dbReference type="PRINTS" id="PR00722">
    <property type="entry name" value="CHYMOTRYPSIN"/>
</dbReference>
<feature type="domain" description="Peptidase S1" evidence="6">
    <location>
        <begin position="152"/>
        <end position="402"/>
    </location>
</feature>
<dbReference type="InterPro" id="IPR001254">
    <property type="entry name" value="Trypsin_dom"/>
</dbReference>
<evidence type="ECO:0000256" key="1">
    <source>
        <dbReference type="ARBA" id="ARBA00022820"/>
    </source>
</evidence>
<dbReference type="InterPro" id="IPR035914">
    <property type="entry name" value="Sperma_CUB_dom_sf"/>
</dbReference>
<dbReference type="InterPro" id="IPR036055">
    <property type="entry name" value="LDL_receptor-like_sf"/>
</dbReference>
<dbReference type="InterPro" id="IPR018114">
    <property type="entry name" value="TRYPSIN_HIS"/>
</dbReference>
<evidence type="ECO:0000259" key="5">
    <source>
        <dbReference type="PROSITE" id="PS01180"/>
    </source>
</evidence>
<dbReference type="InterPro" id="IPR043504">
    <property type="entry name" value="Peptidase_S1_PA_chymotrypsin"/>
</dbReference>
<dbReference type="CDD" id="cd00190">
    <property type="entry name" value="Tryp_SPc"/>
    <property type="match status" value="1"/>
</dbReference>
<dbReference type="InterPro" id="IPR009003">
    <property type="entry name" value="Peptidase_S1_PA"/>
</dbReference>
<dbReference type="CDD" id="cd00112">
    <property type="entry name" value="LDLa"/>
    <property type="match status" value="1"/>
</dbReference>
<dbReference type="Pfam" id="PF00089">
    <property type="entry name" value="Trypsin"/>
    <property type="match status" value="1"/>
</dbReference>
<sequence length="405" mass="44960">MGRLREEYIRLSFKDFDLESFDFCDGDALSLYAGPHTRTPTIGIFCGNERPNDLISTTNELHIVFRSDFISSAKGFHVSYQTVSSRALCEANEIQCRNRKCVSQSFTCDGKDDCGDGSDEATKICGAEDPAVTVPCGQPSIPPLEGNGEDRIIGGQEVRPGSWPWQADLQLFPVHPNGHTCGGTLINSQWVISASHCFESYPKKEFWRIHLGNHHKFEKGDSEQIRYIDKLVVYPDIPEEEFQKTRQFDIMNDITLFKLNAPVNITDYVRPICLPPFNELLPTGTSSYVTGWGATRGTGSNAVLKQAELKIQDEKACANPFIQFQKETMVCAGQMERGHGVCHGDSGGPLVHKAGNHWNIVGVASYVTDVNMISGLCAVRPDKPSGFARVSTKIPWINEMINKYS</sequence>
<keyword evidence="4" id="KW-0645">Protease</keyword>
<dbReference type="Gene3D" id="2.60.120.290">
    <property type="entry name" value="Spermadhesin, CUB domain"/>
    <property type="match status" value="1"/>
</dbReference>
<dbReference type="SMART" id="SM00042">
    <property type="entry name" value="CUB"/>
    <property type="match status" value="1"/>
</dbReference>
<dbReference type="PROSITE" id="PS00135">
    <property type="entry name" value="TRYPSIN_SER"/>
    <property type="match status" value="1"/>
</dbReference>
<dbReference type="Pfam" id="PF00431">
    <property type="entry name" value="CUB"/>
    <property type="match status" value="1"/>
</dbReference>
<keyword evidence="4" id="KW-0720">Serine protease</keyword>
<dbReference type="GeneID" id="106468572"/>
<dbReference type="PROSITE" id="PS00134">
    <property type="entry name" value="TRYPSIN_HIS"/>
    <property type="match status" value="1"/>
</dbReference>
<keyword evidence="4" id="KW-0378">Hydrolase</keyword>
<evidence type="ECO:0000259" key="6">
    <source>
        <dbReference type="PROSITE" id="PS50240"/>
    </source>
</evidence>
<dbReference type="PROSITE" id="PS50068">
    <property type="entry name" value="LDLRA_2"/>
    <property type="match status" value="1"/>
</dbReference>
<evidence type="ECO:0000256" key="4">
    <source>
        <dbReference type="RuleBase" id="RU363034"/>
    </source>
</evidence>
<dbReference type="InterPro" id="IPR001314">
    <property type="entry name" value="Peptidase_S1A"/>
</dbReference>
<dbReference type="Proteomes" id="UP000694941">
    <property type="component" value="Unplaced"/>
</dbReference>
<dbReference type="SMART" id="SM00020">
    <property type="entry name" value="Tryp_SPc"/>
    <property type="match status" value="1"/>
</dbReference>
<name>A0ABM1T9R2_LIMPO</name>
<feature type="disulfide bond" evidence="3">
    <location>
        <begin position="96"/>
        <end position="114"/>
    </location>
</feature>
<accession>A0ABM1T9R2</accession>
<organism evidence="7 8">
    <name type="scientific">Limulus polyphemus</name>
    <name type="common">Atlantic horseshoe crab</name>
    <dbReference type="NCBI Taxonomy" id="6850"/>
    <lineage>
        <taxon>Eukaryota</taxon>
        <taxon>Metazoa</taxon>
        <taxon>Ecdysozoa</taxon>
        <taxon>Arthropoda</taxon>
        <taxon>Chelicerata</taxon>
        <taxon>Merostomata</taxon>
        <taxon>Xiphosura</taxon>
        <taxon>Limulidae</taxon>
        <taxon>Limulus</taxon>
    </lineage>
</organism>
<dbReference type="InterPro" id="IPR023415">
    <property type="entry name" value="LDLR_class-A_CS"/>
</dbReference>
<dbReference type="SUPFAM" id="SSF57424">
    <property type="entry name" value="LDL receptor-like module"/>
    <property type="match status" value="1"/>
</dbReference>
<dbReference type="SMART" id="SM00192">
    <property type="entry name" value="LDLa"/>
    <property type="match status" value="1"/>
</dbReference>
<feature type="disulfide bond" evidence="3">
    <location>
        <begin position="89"/>
        <end position="101"/>
    </location>
</feature>
<dbReference type="PANTHER" id="PTHR24252">
    <property type="entry name" value="ACROSIN-RELATED"/>
    <property type="match status" value="1"/>
</dbReference>
<evidence type="ECO:0000313" key="8">
    <source>
        <dbReference type="RefSeq" id="XP_022252618.1"/>
    </source>
</evidence>
<dbReference type="InterPro" id="IPR033116">
    <property type="entry name" value="TRYPSIN_SER"/>
</dbReference>
<protein>
    <submittedName>
        <fullName evidence="8">Chymotrypsin-like elastase family member 2A</fullName>
    </submittedName>
</protein>
<dbReference type="InterPro" id="IPR002172">
    <property type="entry name" value="LDrepeatLR_classA_rpt"/>
</dbReference>
<dbReference type="Gene3D" id="4.10.400.10">
    <property type="entry name" value="Low-density Lipoprotein Receptor"/>
    <property type="match status" value="1"/>
</dbReference>
<dbReference type="PROSITE" id="PS01180">
    <property type="entry name" value="CUB"/>
    <property type="match status" value="1"/>
</dbReference>
<evidence type="ECO:0000256" key="2">
    <source>
        <dbReference type="ARBA" id="ARBA00023157"/>
    </source>
</evidence>
<gene>
    <name evidence="8" type="primary">LOC106468572</name>
</gene>
<evidence type="ECO:0000256" key="3">
    <source>
        <dbReference type="PROSITE-ProRule" id="PRU00124"/>
    </source>
</evidence>
<evidence type="ECO:0000313" key="7">
    <source>
        <dbReference type="Proteomes" id="UP000694941"/>
    </source>
</evidence>
<dbReference type="PROSITE" id="PS01209">
    <property type="entry name" value="LDLRA_1"/>
    <property type="match status" value="1"/>
</dbReference>
<keyword evidence="7" id="KW-1185">Reference proteome</keyword>